<feature type="domain" description="Histidine kinase" evidence="6">
    <location>
        <begin position="235"/>
        <end position="451"/>
    </location>
</feature>
<evidence type="ECO:0000259" key="6">
    <source>
        <dbReference type="PROSITE" id="PS50109"/>
    </source>
</evidence>
<proteinExistence type="predicted"/>
<organism evidence="7 8">
    <name type="scientific">Sphingomonas baiyangensis</name>
    <dbReference type="NCBI Taxonomy" id="2572576"/>
    <lineage>
        <taxon>Bacteria</taxon>
        <taxon>Pseudomonadati</taxon>
        <taxon>Pseudomonadota</taxon>
        <taxon>Alphaproteobacteria</taxon>
        <taxon>Sphingomonadales</taxon>
        <taxon>Sphingomonadaceae</taxon>
        <taxon>Sphingomonas</taxon>
    </lineage>
</organism>
<dbReference type="Proteomes" id="UP000309138">
    <property type="component" value="Unassembled WGS sequence"/>
</dbReference>
<dbReference type="InterPro" id="IPR036890">
    <property type="entry name" value="HATPase_C_sf"/>
</dbReference>
<comment type="catalytic activity">
    <reaction evidence="1">
        <text>ATP + protein L-histidine = ADP + protein N-phospho-L-histidine.</text>
        <dbReference type="EC" id="2.7.13.3"/>
    </reaction>
</comment>
<keyword evidence="4 7" id="KW-0418">Kinase</keyword>
<dbReference type="InterPro" id="IPR005467">
    <property type="entry name" value="His_kinase_dom"/>
</dbReference>
<dbReference type="PANTHER" id="PTHR43711:SF1">
    <property type="entry name" value="HISTIDINE KINASE 1"/>
    <property type="match status" value="1"/>
</dbReference>
<comment type="caution">
    <text evidence="7">The sequence shown here is derived from an EMBL/GenBank/DDBJ whole genome shotgun (WGS) entry which is preliminary data.</text>
</comment>
<dbReference type="InterPro" id="IPR004358">
    <property type="entry name" value="Sig_transdc_His_kin-like_C"/>
</dbReference>
<reference evidence="7 8" key="1">
    <citation type="submission" date="2019-04" db="EMBL/GenBank/DDBJ databases">
        <authorList>
            <person name="Yang Y."/>
            <person name="Wei D."/>
        </authorList>
    </citation>
    <scope>NUCLEOTIDE SEQUENCE [LARGE SCALE GENOMIC DNA]</scope>
    <source>
        <strain evidence="7 8">L-1-4w-11</strain>
    </source>
</reference>
<evidence type="ECO:0000256" key="3">
    <source>
        <dbReference type="ARBA" id="ARBA00022679"/>
    </source>
</evidence>
<dbReference type="PANTHER" id="PTHR43711">
    <property type="entry name" value="TWO-COMPONENT HISTIDINE KINASE"/>
    <property type="match status" value="1"/>
</dbReference>
<dbReference type="Gene3D" id="3.30.565.10">
    <property type="entry name" value="Histidine kinase-like ATPase, C-terminal domain"/>
    <property type="match status" value="1"/>
</dbReference>
<evidence type="ECO:0000256" key="4">
    <source>
        <dbReference type="ARBA" id="ARBA00022777"/>
    </source>
</evidence>
<dbReference type="EC" id="2.7.13.3" evidence="2"/>
<sequence>MSDTIHSATSASARLDPKGRLVHADAPLVRLNAQAGGSEGAPLAVSAIAAIARLAQRLGIVVARSAVVADGDDDAELWVRASPDAEGVTLEVSGWHARDGVRTSSRAALAAAAPLDAADADVEWACDARMRITTAAWRDAGRPAPIGQALTHWLAFDSDSDGMLPLLAAAANCNGFERQDAVLREDGTRLRLSGRARRDAAGRFAGFVGVGHLIDAPPLPDAGTPSAFTDAFGERLERALRAPLARIVAHADSIGAQTEGPLMPEYVGYAQDIAGAARHLMGLVDDLVDLQAIERPDFAVAPEPIDLADVARRAAGLLAVRAQQAEVTIERPGFDDMLPATGDFRRALQILVNLIGNAVRYSPRGSSVTIGLSRDGPHARVTIADTGKGIAPADHVRVFEKFGRVDPSEPGGTGLGLYIARRLARAMAGDITLDSAAGQGARFTLSLPAGG</sequence>
<dbReference type="GO" id="GO:0000155">
    <property type="term" value="F:phosphorelay sensor kinase activity"/>
    <property type="evidence" value="ECO:0007669"/>
    <property type="project" value="InterPro"/>
</dbReference>
<dbReference type="SUPFAM" id="SSF47384">
    <property type="entry name" value="Homodimeric domain of signal transducing histidine kinase"/>
    <property type="match status" value="1"/>
</dbReference>
<gene>
    <name evidence="7" type="ORF">FBR43_06785</name>
</gene>
<dbReference type="SMART" id="SM00387">
    <property type="entry name" value="HATPase_c"/>
    <property type="match status" value="1"/>
</dbReference>
<dbReference type="PROSITE" id="PS50109">
    <property type="entry name" value="HIS_KIN"/>
    <property type="match status" value="1"/>
</dbReference>
<dbReference type="OrthoDB" id="7933832at2"/>
<dbReference type="Pfam" id="PF02518">
    <property type="entry name" value="HATPase_c"/>
    <property type="match status" value="1"/>
</dbReference>
<evidence type="ECO:0000256" key="5">
    <source>
        <dbReference type="ARBA" id="ARBA00023012"/>
    </source>
</evidence>
<keyword evidence="8" id="KW-1185">Reference proteome</keyword>
<dbReference type="SUPFAM" id="SSF55874">
    <property type="entry name" value="ATPase domain of HSP90 chaperone/DNA topoisomerase II/histidine kinase"/>
    <property type="match status" value="1"/>
</dbReference>
<accession>A0A4U1L128</accession>
<evidence type="ECO:0000256" key="1">
    <source>
        <dbReference type="ARBA" id="ARBA00000085"/>
    </source>
</evidence>
<name>A0A4U1L128_9SPHN</name>
<evidence type="ECO:0000256" key="2">
    <source>
        <dbReference type="ARBA" id="ARBA00012438"/>
    </source>
</evidence>
<dbReference type="InterPro" id="IPR036097">
    <property type="entry name" value="HisK_dim/P_sf"/>
</dbReference>
<keyword evidence="5" id="KW-0902">Two-component regulatory system</keyword>
<keyword evidence="3" id="KW-0808">Transferase</keyword>
<dbReference type="PRINTS" id="PR00344">
    <property type="entry name" value="BCTRLSENSOR"/>
</dbReference>
<dbReference type="EMBL" id="SWKR01000002">
    <property type="protein sequence ID" value="TKD50501.1"/>
    <property type="molecule type" value="Genomic_DNA"/>
</dbReference>
<dbReference type="InterPro" id="IPR050736">
    <property type="entry name" value="Sensor_HK_Regulatory"/>
</dbReference>
<protein>
    <recommendedName>
        <fullName evidence="2">histidine kinase</fullName>
        <ecNumber evidence="2">2.7.13.3</ecNumber>
    </recommendedName>
</protein>
<dbReference type="AlphaFoldDB" id="A0A4U1L128"/>
<evidence type="ECO:0000313" key="7">
    <source>
        <dbReference type="EMBL" id="TKD50501.1"/>
    </source>
</evidence>
<dbReference type="InterPro" id="IPR003594">
    <property type="entry name" value="HATPase_dom"/>
</dbReference>
<evidence type="ECO:0000313" key="8">
    <source>
        <dbReference type="Proteomes" id="UP000309138"/>
    </source>
</evidence>
<dbReference type="RefSeq" id="WP_136942442.1">
    <property type="nucleotide sequence ID" value="NZ_SWKR01000002.1"/>
</dbReference>